<evidence type="ECO:0000256" key="2">
    <source>
        <dbReference type="ARBA" id="ARBA00022448"/>
    </source>
</evidence>
<evidence type="ECO:0000256" key="9">
    <source>
        <dbReference type="RuleBase" id="RU363032"/>
    </source>
</evidence>
<feature type="transmembrane region" description="Helical" evidence="9">
    <location>
        <begin position="137"/>
        <end position="155"/>
    </location>
</feature>
<dbReference type="PANTHER" id="PTHR43386">
    <property type="entry name" value="OLIGOPEPTIDE TRANSPORT SYSTEM PERMEASE PROTEIN APPC"/>
    <property type="match status" value="1"/>
</dbReference>
<comment type="similarity">
    <text evidence="9">Belongs to the binding-protein-dependent transport system permease family.</text>
</comment>
<protein>
    <submittedName>
        <fullName evidence="11">ABC transporter permease</fullName>
    </submittedName>
</protein>
<evidence type="ECO:0000256" key="6">
    <source>
        <dbReference type="ARBA" id="ARBA00022927"/>
    </source>
</evidence>
<keyword evidence="7 9" id="KW-1133">Transmembrane helix</keyword>
<evidence type="ECO:0000256" key="4">
    <source>
        <dbReference type="ARBA" id="ARBA00022692"/>
    </source>
</evidence>
<organism evidence="11 12">
    <name type="scientific">Nitratireductor rhodophyticola</name>
    <dbReference type="NCBI Taxonomy" id="2854036"/>
    <lineage>
        <taxon>Bacteria</taxon>
        <taxon>Pseudomonadati</taxon>
        <taxon>Pseudomonadota</taxon>
        <taxon>Alphaproteobacteria</taxon>
        <taxon>Hyphomicrobiales</taxon>
        <taxon>Phyllobacteriaceae</taxon>
        <taxon>Nitratireductor</taxon>
    </lineage>
</organism>
<reference evidence="11 12" key="1">
    <citation type="submission" date="2021-06" db="EMBL/GenBank/DDBJ databases">
        <title>Nitratireductor porphyridii sp. nov., isolated from a small marine red alga, Porphyridium purpureum in South Korea.</title>
        <authorList>
            <person name="Kim K.H."/>
            <person name="Kristyanto S."/>
            <person name="Jeon C.O."/>
        </authorList>
    </citation>
    <scope>NUCLEOTIDE SEQUENCE [LARGE SCALE GENOMIC DNA]</scope>
    <source>
        <strain evidence="11 12">R6</strain>
    </source>
</reference>
<keyword evidence="2 9" id="KW-0813">Transport</keyword>
<feature type="transmembrane region" description="Helical" evidence="9">
    <location>
        <begin position="73"/>
        <end position="101"/>
    </location>
</feature>
<keyword evidence="12" id="KW-1185">Reference proteome</keyword>
<gene>
    <name evidence="11" type="ORF">KVG22_10740</name>
</gene>
<comment type="subcellular location">
    <subcellularLocation>
        <location evidence="1 9">Cell membrane</location>
        <topology evidence="1 9">Multi-pass membrane protein</topology>
    </subcellularLocation>
</comment>
<dbReference type="SUPFAM" id="SSF161098">
    <property type="entry name" value="MetI-like"/>
    <property type="match status" value="1"/>
</dbReference>
<keyword evidence="8 9" id="KW-0472">Membrane</keyword>
<dbReference type="CDD" id="cd06261">
    <property type="entry name" value="TM_PBP2"/>
    <property type="match status" value="1"/>
</dbReference>
<dbReference type="EMBL" id="JAHSQO010000003">
    <property type="protein sequence ID" value="MBY8917065.1"/>
    <property type="molecule type" value="Genomic_DNA"/>
</dbReference>
<feature type="transmembrane region" description="Helical" evidence="9">
    <location>
        <begin position="182"/>
        <end position="207"/>
    </location>
</feature>
<evidence type="ECO:0000256" key="8">
    <source>
        <dbReference type="ARBA" id="ARBA00023136"/>
    </source>
</evidence>
<dbReference type="InterPro" id="IPR050366">
    <property type="entry name" value="BP-dependent_transpt_permease"/>
</dbReference>
<feature type="domain" description="ABC transmembrane type-1" evidence="10">
    <location>
        <begin position="73"/>
        <end position="262"/>
    </location>
</feature>
<evidence type="ECO:0000256" key="7">
    <source>
        <dbReference type="ARBA" id="ARBA00022989"/>
    </source>
</evidence>
<dbReference type="InterPro" id="IPR035906">
    <property type="entry name" value="MetI-like_sf"/>
</dbReference>
<dbReference type="PANTHER" id="PTHR43386:SF1">
    <property type="entry name" value="D,D-DIPEPTIDE TRANSPORT SYSTEM PERMEASE PROTEIN DDPC-RELATED"/>
    <property type="match status" value="1"/>
</dbReference>
<keyword evidence="5" id="KW-0571">Peptide transport</keyword>
<keyword evidence="3" id="KW-1003">Cell membrane</keyword>
<evidence type="ECO:0000313" key="11">
    <source>
        <dbReference type="EMBL" id="MBY8917065.1"/>
    </source>
</evidence>
<evidence type="ECO:0000256" key="5">
    <source>
        <dbReference type="ARBA" id="ARBA00022856"/>
    </source>
</evidence>
<evidence type="ECO:0000256" key="1">
    <source>
        <dbReference type="ARBA" id="ARBA00004651"/>
    </source>
</evidence>
<sequence>MSFANRILGKANGLAGVILVSLVLGVALLGSVYTPHDPLKSDLLNRFAGSSLSHPLGTDMFGRDILSRLMRGAWVSVSIGLSTLLIPVLLGTLLGAAAGYFRGWFDRVLIVVLDALMAFPGLLIALGLMAIIGANRYGVILALSVAYLPAVTRVVRGSVLSVSQSEFVEASTTMGNSRFYTLLVHVLPNCIAPLIVLTTMMFGWVLLAESALSFLGLGVPPPEPSWGNILAEAKAHLMRYPMLGLLPGLCISVALLGVNFLGDALRDELDPKSTTSKEVI</sequence>
<feature type="transmembrane region" description="Helical" evidence="9">
    <location>
        <begin position="108"/>
        <end position="131"/>
    </location>
</feature>
<name>A0ABS7R9K0_9HYPH</name>
<keyword evidence="6" id="KW-0653">Protein transport</keyword>
<accession>A0ABS7R9K0</accession>
<comment type="caution">
    <text evidence="11">The sequence shown here is derived from an EMBL/GenBank/DDBJ whole genome shotgun (WGS) entry which is preliminary data.</text>
</comment>
<dbReference type="PROSITE" id="PS50928">
    <property type="entry name" value="ABC_TM1"/>
    <property type="match status" value="1"/>
</dbReference>
<dbReference type="Proteomes" id="UP000777661">
    <property type="component" value="Unassembled WGS sequence"/>
</dbReference>
<dbReference type="Pfam" id="PF00528">
    <property type="entry name" value="BPD_transp_1"/>
    <property type="match status" value="1"/>
</dbReference>
<keyword evidence="4 9" id="KW-0812">Transmembrane</keyword>
<evidence type="ECO:0000313" key="12">
    <source>
        <dbReference type="Proteomes" id="UP000777661"/>
    </source>
</evidence>
<evidence type="ECO:0000256" key="3">
    <source>
        <dbReference type="ARBA" id="ARBA00022475"/>
    </source>
</evidence>
<evidence type="ECO:0000259" key="10">
    <source>
        <dbReference type="PROSITE" id="PS50928"/>
    </source>
</evidence>
<dbReference type="RefSeq" id="WP_223004716.1">
    <property type="nucleotide sequence ID" value="NZ_CBDDPV010000002.1"/>
</dbReference>
<proteinExistence type="inferred from homology"/>
<feature type="transmembrane region" description="Helical" evidence="9">
    <location>
        <begin position="12"/>
        <end position="33"/>
    </location>
</feature>
<dbReference type="InterPro" id="IPR000515">
    <property type="entry name" value="MetI-like"/>
</dbReference>
<feature type="transmembrane region" description="Helical" evidence="9">
    <location>
        <begin position="240"/>
        <end position="262"/>
    </location>
</feature>
<dbReference type="Gene3D" id="1.10.3720.10">
    <property type="entry name" value="MetI-like"/>
    <property type="match status" value="1"/>
</dbReference>